<comment type="subcellular location">
    <subcellularLocation>
        <location evidence="1">Cell membrane</location>
        <topology evidence="1">Multi-pass membrane protein</topology>
    </subcellularLocation>
</comment>
<dbReference type="PRINTS" id="PR01036">
    <property type="entry name" value="TCRTETB"/>
</dbReference>
<name>A0ABR5IFS8_9ACTN</name>
<keyword evidence="2" id="KW-0813">Transport</keyword>
<feature type="transmembrane region" description="Helical" evidence="7">
    <location>
        <begin position="242"/>
        <end position="263"/>
    </location>
</feature>
<dbReference type="Pfam" id="PF07690">
    <property type="entry name" value="MFS_1"/>
    <property type="match status" value="1"/>
</dbReference>
<dbReference type="InterPro" id="IPR020846">
    <property type="entry name" value="MFS_dom"/>
</dbReference>
<comment type="caution">
    <text evidence="9">The sequence shown here is derived from an EMBL/GenBank/DDBJ whole genome shotgun (WGS) entry which is preliminary data.</text>
</comment>
<feature type="transmembrane region" description="Helical" evidence="7">
    <location>
        <begin position="92"/>
        <end position="111"/>
    </location>
</feature>
<dbReference type="InterPro" id="IPR036259">
    <property type="entry name" value="MFS_trans_sf"/>
</dbReference>
<feature type="transmembrane region" description="Helical" evidence="7">
    <location>
        <begin position="279"/>
        <end position="301"/>
    </location>
</feature>
<dbReference type="Gene3D" id="1.20.1250.20">
    <property type="entry name" value="MFS general substrate transporter like domains"/>
    <property type="match status" value="1"/>
</dbReference>
<evidence type="ECO:0000256" key="2">
    <source>
        <dbReference type="ARBA" id="ARBA00022448"/>
    </source>
</evidence>
<protein>
    <submittedName>
        <fullName evidence="9">Multidrug transporter</fullName>
    </submittedName>
</protein>
<evidence type="ECO:0000256" key="3">
    <source>
        <dbReference type="ARBA" id="ARBA00022475"/>
    </source>
</evidence>
<evidence type="ECO:0000313" key="10">
    <source>
        <dbReference type="Proteomes" id="UP000037247"/>
    </source>
</evidence>
<evidence type="ECO:0000256" key="1">
    <source>
        <dbReference type="ARBA" id="ARBA00004651"/>
    </source>
</evidence>
<feature type="transmembrane region" description="Helical" evidence="7">
    <location>
        <begin position="117"/>
        <end position="138"/>
    </location>
</feature>
<feature type="transmembrane region" description="Helical" evidence="7">
    <location>
        <begin position="477"/>
        <end position="499"/>
    </location>
</feature>
<feature type="transmembrane region" description="Helical" evidence="7">
    <location>
        <begin position="179"/>
        <end position="199"/>
    </location>
</feature>
<organism evidence="9 10">
    <name type="scientific">Gordonia jacobaea</name>
    <dbReference type="NCBI Taxonomy" id="122202"/>
    <lineage>
        <taxon>Bacteria</taxon>
        <taxon>Bacillati</taxon>
        <taxon>Actinomycetota</taxon>
        <taxon>Actinomycetes</taxon>
        <taxon>Mycobacteriales</taxon>
        <taxon>Gordoniaceae</taxon>
        <taxon>Gordonia</taxon>
    </lineage>
</organism>
<feature type="transmembrane region" description="Helical" evidence="7">
    <location>
        <begin position="370"/>
        <end position="397"/>
    </location>
</feature>
<dbReference type="Gene3D" id="1.20.1720.10">
    <property type="entry name" value="Multidrug resistance protein D"/>
    <property type="match status" value="1"/>
</dbReference>
<reference evidence="9 10" key="1">
    <citation type="submission" date="2015-05" db="EMBL/GenBank/DDBJ databases">
        <title>Draft genome sequence of the bacterium Gordonia jacobaea a new member of the Gordonia genus.</title>
        <authorList>
            <person name="Jimenez-Galisteo G."/>
            <person name="Dominguez A."/>
            <person name="Munoz E."/>
            <person name="Vinas M."/>
        </authorList>
    </citation>
    <scope>NUCLEOTIDE SEQUENCE [LARGE SCALE GENOMIC DNA]</scope>
    <source>
        <strain evidence="10">mv1</strain>
    </source>
</reference>
<proteinExistence type="predicted"/>
<evidence type="ECO:0000259" key="8">
    <source>
        <dbReference type="PROSITE" id="PS50850"/>
    </source>
</evidence>
<feature type="transmembrane region" description="Helical" evidence="7">
    <location>
        <begin position="313"/>
        <end position="334"/>
    </location>
</feature>
<accession>A0ABR5IFS8</accession>
<sequence length="521" mass="54971">MTSSSAGAHAHAGPPDTKLDRHVLIVAGVVVLGAIMSILDVTVVSVAQNTFQNEFNTDAAGAAWTMTGYTLALAAVIPLSSWAAARFGTKNVYMTSLILFTIGSALCALAWNIGSLVAFRVVQGLGGGLLMPIGMMILTKAAGPERVGSVMAVLGIPMLLGPIAGPILGGLLIEKASWHWVFLINVPIGIVALVYSWFALRNDEEKSKPKIDILGLLLLSPGLALFLYGISSSTEAGTFIDTKVLTTSIIGLILILGFVWHALHTNHPLLDLRLFKNKVLAIAVITMTFFMIAFFGAALLYPQYFIGVRGESTLAAGLLLAPQGIGAMLTMPIAGRMTDKIGPGKFVLVGIVLMALGMGTFMFLGSDTPYWLLCGALFVQGLGMGMTMMPIMSAALATLSNKQVPDGSTLMNVVQQTASSIGTAIISVILATNLKAHAESQLAIASNAAPEKYDMAVKAGMAPQDPPDQWFSWAAEAFGTTFIVAVALIAVTIIPAFFLPRKKIASPLVEEDMDRAPIVMH</sequence>
<feature type="transmembrane region" description="Helical" evidence="7">
    <location>
        <begin position="211"/>
        <end position="230"/>
    </location>
</feature>
<dbReference type="CDD" id="cd17503">
    <property type="entry name" value="MFS_LmrB_MDR_like"/>
    <property type="match status" value="1"/>
</dbReference>
<feature type="transmembrane region" description="Helical" evidence="7">
    <location>
        <begin position="66"/>
        <end position="85"/>
    </location>
</feature>
<dbReference type="RefSeq" id="WP_049697675.1">
    <property type="nucleotide sequence ID" value="NZ_JAQDQF010000002.1"/>
</dbReference>
<keyword evidence="4 7" id="KW-0812">Transmembrane</keyword>
<keyword evidence="6 7" id="KW-0472">Membrane</keyword>
<dbReference type="InterPro" id="IPR011701">
    <property type="entry name" value="MFS"/>
</dbReference>
<feature type="transmembrane region" description="Helical" evidence="7">
    <location>
        <begin position="150"/>
        <end position="173"/>
    </location>
</feature>
<evidence type="ECO:0000256" key="4">
    <source>
        <dbReference type="ARBA" id="ARBA00022692"/>
    </source>
</evidence>
<dbReference type="PROSITE" id="PS50850">
    <property type="entry name" value="MFS"/>
    <property type="match status" value="1"/>
</dbReference>
<evidence type="ECO:0000256" key="6">
    <source>
        <dbReference type="ARBA" id="ARBA00023136"/>
    </source>
</evidence>
<dbReference type="Proteomes" id="UP000037247">
    <property type="component" value="Unassembled WGS sequence"/>
</dbReference>
<dbReference type="NCBIfam" id="TIGR00711">
    <property type="entry name" value="efflux_EmrB"/>
    <property type="match status" value="1"/>
</dbReference>
<gene>
    <name evidence="9" type="ORF">ABW18_03785</name>
</gene>
<dbReference type="SUPFAM" id="SSF103473">
    <property type="entry name" value="MFS general substrate transporter"/>
    <property type="match status" value="1"/>
</dbReference>
<feature type="domain" description="Major facilitator superfamily (MFS) profile" evidence="8">
    <location>
        <begin position="26"/>
        <end position="504"/>
    </location>
</feature>
<evidence type="ECO:0000256" key="5">
    <source>
        <dbReference type="ARBA" id="ARBA00022989"/>
    </source>
</evidence>
<dbReference type="InterPro" id="IPR004638">
    <property type="entry name" value="EmrB-like"/>
</dbReference>
<feature type="transmembrane region" description="Helical" evidence="7">
    <location>
        <begin position="23"/>
        <end position="46"/>
    </location>
</feature>
<evidence type="ECO:0000256" key="7">
    <source>
        <dbReference type="SAM" id="Phobius"/>
    </source>
</evidence>
<dbReference type="PANTHER" id="PTHR23501">
    <property type="entry name" value="MAJOR FACILITATOR SUPERFAMILY"/>
    <property type="match status" value="1"/>
</dbReference>
<feature type="transmembrane region" description="Helical" evidence="7">
    <location>
        <begin position="346"/>
        <end position="364"/>
    </location>
</feature>
<evidence type="ECO:0000313" key="9">
    <source>
        <dbReference type="EMBL" id="KNA92451.1"/>
    </source>
</evidence>
<keyword evidence="3" id="KW-1003">Cell membrane</keyword>
<keyword evidence="5 7" id="KW-1133">Transmembrane helix</keyword>
<keyword evidence="10" id="KW-1185">Reference proteome</keyword>
<dbReference type="PANTHER" id="PTHR23501:SF1">
    <property type="entry name" value="TRANSPORT PROTEIN HSRA-RELATED"/>
    <property type="match status" value="1"/>
</dbReference>
<dbReference type="EMBL" id="LDTZ01000014">
    <property type="protein sequence ID" value="KNA92451.1"/>
    <property type="molecule type" value="Genomic_DNA"/>
</dbReference>